<evidence type="ECO:0000313" key="1">
    <source>
        <dbReference type="EMBL" id="CAI4013468.1"/>
    </source>
</evidence>
<dbReference type="EMBL" id="CAMXCT030005872">
    <property type="protein sequence ID" value="CAL4800780.1"/>
    <property type="molecule type" value="Genomic_DNA"/>
</dbReference>
<accession>A0A9P1GHL0</accession>
<keyword evidence="3" id="KW-1185">Reference proteome</keyword>
<gene>
    <name evidence="1" type="ORF">C1SCF055_LOCUS38430</name>
</gene>
<feature type="non-terminal residue" evidence="1">
    <location>
        <position position="138"/>
    </location>
</feature>
<dbReference type="EMBL" id="CAMXCT020005872">
    <property type="protein sequence ID" value="CAL1166843.1"/>
    <property type="molecule type" value="Genomic_DNA"/>
</dbReference>
<sequence length="138" mass="15294">MQYRIPFLTAFVGWISPVLWSKHQATKALGLPEDQLCMFDFSDCQRVPPGGNCTIRCGSDYAGKSTVAYCPSDNTDPNGQLVYLEPKCSLKPCEMRPPPGYVETPCGWECDSGYIGDVNWYCAAVGREPGRCRSELII</sequence>
<proteinExistence type="predicted"/>
<protein>
    <submittedName>
        <fullName evidence="1">Uncharacterized protein</fullName>
    </submittedName>
</protein>
<reference evidence="1" key="1">
    <citation type="submission" date="2022-10" db="EMBL/GenBank/DDBJ databases">
        <authorList>
            <person name="Chen Y."/>
            <person name="Dougan E. K."/>
            <person name="Chan C."/>
            <person name="Rhodes N."/>
            <person name="Thang M."/>
        </authorList>
    </citation>
    <scope>NUCLEOTIDE SEQUENCE</scope>
</reference>
<reference evidence="2" key="2">
    <citation type="submission" date="2024-04" db="EMBL/GenBank/DDBJ databases">
        <authorList>
            <person name="Chen Y."/>
            <person name="Shah S."/>
            <person name="Dougan E. K."/>
            <person name="Thang M."/>
            <person name="Chan C."/>
        </authorList>
    </citation>
    <scope>NUCLEOTIDE SEQUENCE [LARGE SCALE GENOMIC DNA]</scope>
</reference>
<dbReference type="AlphaFoldDB" id="A0A9P1GHL0"/>
<evidence type="ECO:0000313" key="2">
    <source>
        <dbReference type="EMBL" id="CAL1166843.1"/>
    </source>
</evidence>
<name>A0A9P1GHL0_9DINO</name>
<dbReference type="Proteomes" id="UP001152797">
    <property type="component" value="Unassembled WGS sequence"/>
</dbReference>
<evidence type="ECO:0000313" key="3">
    <source>
        <dbReference type="Proteomes" id="UP001152797"/>
    </source>
</evidence>
<organism evidence="1">
    <name type="scientific">Cladocopium goreaui</name>
    <dbReference type="NCBI Taxonomy" id="2562237"/>
    <lineage>
        <taxon>Eukaryota</taxon>
        <taxon>Sar</taxon>
        <taxon>Alveolata</taxon>
        <taxon>Dinophyceae</taxon>
        <taxon>Suessiales</taxon>
        <taxon>Symbiodiniaceae</taxon>
        <taxon>Cladocopium</taxon>
    </lineage>
</organism>
<dbReference type="EMBL" id="CAMXCT010005872">
    <property type="protein sequence ID" value="CAI4013468.1"/>
    <property type="molecule type" value="Genomic_DNA"/>
</dbReference>
<comment type="caution">
    <text evidence="1">The sequence shown here is derived from an EMBL/GenBank/DDBJ whole genome shotgun (WGS) entry which is preliminary data.</text>
</comment>